<evidence type="ECO:0000313" key="1">
    <source>
        <dbReference type="EnsemblMetazoa" id="PPA32244.1"/>
    </source>
</evidence>
<dbReference type="EnsemblMetazoa" id="PPA32244.1">
    <property type="protein sequence ID" value="PPA32244.1"/>
    <property type="gene ID" value="WBGene00205105"/>
</dbReference>
<gene>
    <name evidence="1" type="primary">WBGene00205105</name>
</gene>
<accession>A0A8R1YPJ8</accession>
<name>A0A2A6BUT4_PRIPA</name>
<reference evidence="1" key="2">
    <citation type="submission" date="2022-06" db="UniProtKB">
        <authorList>
            <consortium name="EnsemblMetazoa"/>
        </authorList>
    </citation>
    <scope>IDENTIFICATION</scope>
    <source>
        <strain evidence="1">PS312</strain>
    </source>
</reference>
<accession>A0A2A6BUT4</accession>
<protein>
    <submittedName>
        <fullName evidence="1">Uncharacterized protein</fullName>
    </submittedName>
</protein>
<reference evidence="2" key="1">
    <citation type="journal article" date="2008" name="Nat. Genet.">
        <title>The Pristionchus pacificus genome provides a unique perspective on nematode lifestyle and parasitism.</title>
        <authorList>
            <person name="Dieterich C."/>
            <person name="Clifton S.W."/>
            <person name="Schuster L.N."/>
            <person name="Chinwalla A."/>
            <person name="Delehaunty K."/>
            <person name="Dinkelacker I."/>
            <person name="Fulton L."/>
            <person name="Fulton R."/>
            <person name="Godfrey J."/>
            <person name="Minx P."/>
            <person name="Mitreva M."/>
            <person name="Roeseler W."/>
            <person name="Tian H."/>
            <person name="Witte H."/>
            <person name="Yang S.P."/>
            <person name="Wilson R.K."/>
            <person name="Sommer R.J."/>
        </authorList>
    </citation>
    <scope>NUCLEOTIDE SEQUENCE [LARGE SCALE GENOMIC DNA]</scope>
    <source>
        <strain evidence="2">PS312</strain>
    </source>
</reference>
<keyword evidence="2" id="KW-1185">Reference proteome</keyword>
<dbReference type="Proteomes" id="UP000005239">
    <property type="component" value="Unassembled WGS sequence"/>
</dbReference>
<evidence type="ECO:0000313" key="2">
    <source>
        <dbReference type="Proteomes" id="UP000005239"/>
    </source>
</evidence>
<dbReference type="AlphaFoldDB" id="A0A2A6BUT4"/>
<organism evidence="1 2">
    <name type="scientific">Pristionchus pacificus</name>
    <name type="common">Parasitic nematode worm</name>
    <dbReference type="NCBI Taxonomy" id="54126"/>
    <lineage>
        <taxon>Eukaryota</taxon>
        <taxon>Metazoa</taxon>
        <taxon>Ecdysozoa</taxon>
        <taxon>Nematoda</taxon>
        <taxon>Chromadorea</taxon>
        <taxon>Rhabditida</taxon>
        <taxon>Rhabditina</taxon>
        <taxon>Diplogasteromorpha</taxon>
        <taxon>Diplogasteroidea</taxon>
        <taxon>Neodiplogasteridae</taxon>
        <taxon>Pristionchus</taxon>
    </lineage>
</organism>
<proteinExistence type="predicted"/>
<sequence length="131" mass="14801">MSRGLRLFITLKLESTWREESEHPALLREKNAASSLYSDLFKNYDAQLSTYNSRTDVNGSAILIGLMRARLTGVNDRQMEFRSIVGHGLYFEQGHDRSENKEVTIFRAGSLVLIGVFYGATAENLINNAVR</sequence>